<protein>
    <submittedName>
        <fullName evidence="3">Uncharacterized protein</fullName>
    </submittedName>
</protein>
<dbReference type="AlphaFoldDB" id="A0A0K1EFU0"/>
<keyword evidence="2" id="KW-0472">Membrane</keyword>
<keyword evidence="2" id="KW-1133">Transmembrane helix</keyword>
<dbReference type="RefSeq" id="WP_050431775.1">
    <property type="nucleotide sequence ID" value="NZ_CP012159.1"/>
</dbReference>
<dbReference type="KEGG" id="ccro:CMC5_038840"/>
<evidence type="ECO:0000256" key="2">
    <source>
        <dbReference type="SAM" id="Phobius"/>
    </source>
</evidence>
<dbReference type="OrthoDB" id="5526830at2"/>
<reference evidence="3 4" key="1">
    <citation type="submission" date="2015-07" db="EMBL/GenBank/DDBJ databases">
        <title>Genome analysis of myxobacterium Chondromyces crocatus Cm c5 reveals a high potential for natural compound synthesis and the genetic basis for the loss of fruiting body formation.</title>
        <authorList>
            <person name="Zaburannyi N."/>
            <person name="Bunk B."/>
            <person name="Maier J."/>
            <person name="Overmann J."/>
            <person name="Mueller R."/>
        </authorList>
    </citation>
    <scope>NUCLEOTIDE SEQUENCE [LARGE SCALE GENOMIC DNA]</scope>
    <source>
        <strain evidence="3 4">Cm c5</strain>
    </source>
</reference>
<sequence>MKGEHTLRPSSADERDLSADERERIERDGGFEEAFGSDEAPTEEELREAQALADALERGDDPLARALRVASTPRALGSEDHEVLLARALGDEEAPALDAERRAAEALRDWLEAPREQPEASFEGEAALVGALRAANRPAPLLELRNEALIARALGRHRRATPRRVIPVTMAALSSLAAAAAAVALLLVQQADAPSASAPLSSAAIPVELIPSRSTAELFDPASPFPREGGETARIDRIATARAADLRSNRYAAWGVR</sequence>
<gene>
    <name evidence="3" type="ORF">CMC5_038840</name>
</gene>
<evidence type="ECO:0000313" key="4">
    <source>
        <dbReference type="Proteomes" id="UP000067626"/>
    </source>
</evidence>
<dbReference type="STRING" id="52.CMC5_038840"/>
<feature type="compositionally biased region" description="Basic and acidic residues" evidence="1">
    <location>
        <begin position="1"/>
        <end position="30"/>
    </location>
</feature>
<organism evidence="3 4">
    <name type="scientific">Chondromyces crocatus</name>
    <dbReference type="NCBI Taxonomy" id="52"/>
    <lineage>
        <taxon>Bacteria</taxon>
        <taxon>Pseudomonadati</taxon>
        <taxon>Myxococcota</taxon>
        <taxon>Polyangia</taxon>
        <taxon>Polyangiales</taxon>
        <taxon>Polyangiaceae</taxon>
        <taxon>Chondromyces</taxon>
    </lineage>
</organism>
<dbReference type="EMBL" id="CP012159">
    <property type="protein sequence ID" value="AKT39735.1"/>
    <property type="molecule type" value="Genomic_DNA"/>
</dbReference>
<feature type="region of interest" description="Disordered" evidence="1">
    <location>
        <begin position="1"/>
        <end position="49"/>
    </location>
</feature>
<keyword evidence="2" id="KW-0812">Transmembrane</keyword>
<dbReference type="Proteomes" id="UP000067626">
    <property type="component" value="Chromosome"/>
</dbReference>
<proteinExistence type="predicted"/>
<keyword evidence="4" id="KW-1185">Reference proteome</keyword>
<evidence type="ECO:0000313" key="3">
    <source>
        <dbReference type="EMBL" id="AKT39735.1"/>
    </source>
</evidence>
<evidence type="ECO:0000256" key="1">
    <source>
        <dbReference type="SAM" id="MobiDB-lite"/>
    </source>
</evidence>
<name>A0A0K1EFU0_CHOCO</name>
<feature type="transmembrane region" description="Helical" evidence="2">
    <location>
        <begin position="165"/>
        <end position="188"/>
    </location>
</feature>
<accession>A0A0K1EFU0</accession>